<dbReference type="InterPro" id="IPR006423">
    <property type="entry name" value="Lipo_e_P4"/>
</dbReference>
<sequence>MMNPTSTCTAIGLTLGALLLSCNAVAAPQNADMTPAKALEQCPVAAYAMALRYQQSPEVRALQRQAWSLARLRLQQALANSDKAPSRLAVVTDLDETVIDNSALLIRDMQNCHTYSGWDTWSNWEREGTPKLIPGAKAFLDYANEQGVAIYYISDRFQENEPATLATLKQLGLPQVTEDSVKLYGLSKEERRAKVKQNHEIVLMMGDTLHDFASLFDDDDLDRQYEGVASNAEKFGDRWIVFPNATYGDWSTLPLQGWDHPADYASDQSSDS</sequence>
<evidence type="ECO:0000256" key="1">
    <source>
        <dbReference type="ARBA" id="ARBA00022729"/>
    </source>
</evidence>
<keyword evidence="4" id="KW-1185">Reference proteome</keyword>
<dbReference type="PANTHER" id="PTHR31284">
    <property type="entry name" value="ACID PHOSPHATASE-LIKE PROTEIN"/>
    <property type="match status" value="1"/>
</dbReference>
<dbReference type="PIRSF" id="PIRSF019271">
    <property type="entry name" value="Acid_Ptase_C"/>
    <property type="match status" value="1"/>
</dbReference>
<dbReference type="Proteomes" id="UP001589814">
    <property type="component" value="Unassembled WGS sequence"/>
</dbReference>
<dbReference type="EMBL" id="JBHLVX010000001">
    <property type="protein sequence ID" value="MFC0266455.1"/>
    <property type="molecule type" value="Genomic_DNA"/>
</dbReference>
<dbReference type="PANTHER" id="PTHR31284:SF10">
    <property type="entry name" value="ACID PHOSPHATASE-LIKE PROTEIN"/>
    <property type="match status" value="1"/>
</dbReference>
<gene>
    <name evidence="3" type="ORF">ACFFHW_00325</name>
</gene>
<name>A0ABV6FYP2_9GAMM</name>
<dbReference type="Pfam" id="PF03767">
    <property type="entry name" value="Acid_phosphat_B"/>
    <property type="match status" value="1"/>
</dbReference>
<evidence type="ECO:0000313" key="3">
    <source>
        <dbReference type="EMBL" id="MFC0266455.1"/>
    </source>
</evidence>
<evidence type="ECO:0000256" key="2">
    <source>
        <dbReference type="SAM" id="SignalP"/>
    </source>
</evidence>
<comment type="caution">
    <text evidence="3">The sequence shown here is derived from an EMBL/GenBank/DDBJ whole genome shotgun (WGS) entry which is preliminary data.</text>
</comment>
<evidence type="ECO:0000313" key="4">
    <source>
        <dbReference type="Proteomes" id="UP001589814"/>
    </source>
</evidence>
<dbReference type="SUPFAM" id="SSF56784">
    <property type="entry name" value="HAD-like"/>
    <property type="match status" value="1"/>
</dbReference>
<proteinExistence type="predicted"/>
<dbReference type="SFLD" id="SFLDS00003">
    <property type="entry name" value="Haloacid_Dehalogenase"/>
    <property type="match status" value="1"/>
</dbReference>
<organism evidence="3 4">
    <name type="scientific">Kushneria aurantia</name>
    <dbReference type="NCBI Taxonomy" id="504092"/>
    <lineage>
        <taxon>Bacteria</taxon>
        <taxon>Pseudomonadati</taxon>
        <taxon>Pseudomonadota</taxon>
        <taxon>Gammaproteobacteria</taxon>
        <taxon>Oceanospirillales</taxon>
        <taxon>Halomonadaceae</taxon>
        <taxon>Kushneria</taxon>
    </lineage>
</organism>
<feature type="signal peptide" evidence="2">
    <location>
        <begin position="1"/>
        <end position="26"/>
    </location>
</feature>
<feature type="chain" id="PRO_5046083894" evidence="2">
    <location>
        <begin position="27"/>
        <end position="272"/>
    </location>
</feature>
<reference evidence="3 4" key="1">
    <citation type="submission" date="2024-09" db="EMBL/GenBank/DDBJ databases">
        <authorList>
            <person name="Sun Q."/>
            <person name="Mori K."/>
        </authorList>
    </citation>
    <scope>NUCLEOTIDE SEQUENCE [LARGE SCALE GENOMIC DNA]</scope>
    <source>
        <strain evidence="3 4">CCM 7415</strain>
    </source>
</reference>
<dbReference type="InterPro" id="IPR005519">
    <property type="entry name" value="Acid_phosphat_B-like"/>
</dbReference>
<dbReference type="InterPro" id="IPR036412">
    <property type="entry name" value="HAD-like_sf"/>
</dbReference>
<keyword evidence="1 2" id="KW-0732">Signal</keyword>
<dbReference type="SFLD" id="SFLDG01125">
    <property type="entry name" value="C1.1:_Acid_Phosphatase_Like"/>
    <property type="match status" value="1"/>
</dbReference>
<dbReference type="Gene3D" id="3.40.50.1000">
    <property type="entry name" value="HAD superfamily/HAD-like"/>
    <property type="match status" value="1"/>
</dbReference>
<protein>
    <submittedName>
        <fullName evidence="3">5'-nucleotidase, lipoprotein e(P4) family</fullName>
    </submittedName>
</protein>
<accession>A0ABV6FYP2</accession>
<dbReference type="RefSeq" id="WP_019950827.1">
    <property type="nucleotide sequence ID" value="NZ_JBHLVX010000001.1"/>
</dbReference>
<dbReference type="InterPro" id="IPR023214">
    <property type="entry name" value="HAD_sf"/>
</dbReference>
<keyword evidence="3" id="KW-0449">Lipoprotein</keyword>